<dbReference type="InterPro" id="IPR036291">
    <property type="entry name" value="NAD(P)-bd_dom_sf"/>
</dbReference>
<feature type="domain" description="Alanine dehydrogenase/pyridine nucleotide transhydrogenase NAD(H)-binding" evidence="9">
    <location>
        <begin position="147"/>
        <end position="312"/>
    </location>
</feature>
<evidence type="ECO:0000313" key="12">
    <source>
        <dbReference type="Proteomes" id="UP001275932"/>
    </source>
</evidence>
<dbReference type="EMBL" id="JALBUT010000004">
    <property type="protein sequence ID" value="MDX8415371.1"/>
    <property type="molecule type" value="Genomic_DNA"/>
</dbReference>
<evidence type="ECO:0000256" key="8">
    <source>
        <dbReference type="ARBA" id="ARBA00048202"/>
    </source>
</evidence>
<dbReference type="GO" id="GO:0016491">
    <property type="term" value="F:oxidoreductase activity"/>
    <property type="evidence" value="ECO:0007669"/>
    <property type="project" value="UniProtKB-KW"/>
</dbReference>
<dbReference type="SUPFAM" id="SSF52283">
    <property type="entry name" value="Formate/glycerate dehydrogenase catalytic domain-like"/>
    <property type="match status" value="1"/>
</dbReference>
<evidence type="ECO:0000256" key="6">
    <source>
        <dbReference type="ARBA" id="ARBA00022967"/>
    </source>
</evidence>
<dbReference type="SMART" id="SM01002">
    <property type="entry name" value="AlaDh_PNT_C"/>
    <property type="match status" value="1"/>
</dbReference>
<dbReference type="CDD" id="cd05304">
    <property type="entry name" value="Rubrum_tdh"/>
    <property type="match status" value="1"/>
</dbReference>
<comment type="function">
    <text evidence="1">The transhydrogenation between NADH and NADP is coupled to respiration and ATP hydrolysis and functions as a proton pump across the membrane.</text>
</comment>
<feature type="domain" description="Alanine dehydrogenase/pyridine nucleotide transhydrogenase N-terminal" evidence="10">
    <location>
        <begin position="5"/>
        <end position="138"/>
    </location>
</feature>
<comment type="caution">
    <text evidence="11">The sequence shown here is derived from an EMBL/GenBank/DDBJ whole genome shotgun (WGS) entry which is preliminary data.</text>
</comment>
<dbReference type="PANTHER" id="PTHR10160">
    <property type="entry name" value="NAD(P) TRANSHYDROGENASE"/>
    <property type="match status" value="1"/>
</dbReference>
<keyword evidence="6" id="KW-1278">Translocase</keyword>
<evidence type="ECO:0000256" key="7">
    <source>
        <dbReference type="ARBA" id="ARBA00023027"/>
    </source>
</evidence>
<name>A0ABU4WFM6_9BACT</name>
<evidence type="ECO:0000256" key="2">
    <source>
        <dbReference type="ARBA" id="ARBA00005689"/>
    </source>
</evidence>
<gene>
    <name evidence="11" type="ORF">MOX91_04145</name>
</gene>
<organism evidence="11 12">
    <name type="scientific">Intestinicryptomonas porci</name>
    <dbReference type="NCBI Taxonomy" id="2926320"/>
    <lineage>
        <taxon>Bacteria</taxon>
        <taxon>Pseudomonadati</taxon>
        <taxon>Verrucomicrobiota</taxon>
        <taxon>Opitutia</taxon>
        <taxon>Opitutales</taxon>
        <taxon>Intestinicryptomonaceae</taxon>
        <taxon>Intestinicryptomonas</taxon>
    </lineage>
</organism>
<dbReference type="Pfam" id="PF01262">
    <property type="entry name" value="AlaDh_PNT_C"/>
    <property type="match status" value="1"/>
</dbReference>
<dbReference type="EC" id="7.1.1.1" evidence="3"/>
<dbReference type="PROSITE" id="PS00837">
    <property type="entry name" value="ALADH_PNT_2"/>
    <property type="match status" value="1"/>
</dbReference>
<evidence type="ECO:0000313" key="11">
    <source>
        <dbReference type="EMBL" id="MDX8415371.1"/>
    </source>
</evidence>
<dbReference type="InterPro" id="IPR007886">
    <property type="entry name" value="AlaDH/PNT_N"/>
</dbReference>
<evidence type="ECO:0000259" key="9">
    <source>
        <dbReference type="SMART" id="SM01002"/>
    </source>
</evidence>
<evidence type="ECO:0000256" key="5">
    <source>
        <dbReference type="ARBA" id="ARBA00022857"/>
    </source>
</evidence>
<dbReference type="InterPro" id="IPR008143">
    <property type="entry name" value="Ala_DH/PNT_CS2"/>
</dbReference>
<evidence type="ECO:0000256" key="4">
    <source>
        <dbReference type="ARBA" id="ARBA00022741"/>
    </source>
</evidence>
<keyword evidence="4" id="KW-0547">Nucleotide-binding</keyword>
<keyword evidence="11" id="KW-0560">Oxidoreductase</keyword>
<comment type="similarity">
    <text evidence="2">Belongs to the AlaDH/PNT family.</text>
</comment>
<dbReference type="NCBIfam" id="NF006942">
    <property type="entry name" value="PRK09424.1"/>
    <property type="match status" value="1"/>
</dbReference>
<protein>
    <recommendedName>
        <fullName evidence="3">proton-translocating NAD(P)(+) transhydrogenase</fullName>
        <ecNumber evidence="3">7.1.1.1</ecNumber>
    </recommendedName>
</protein>
<proteinExistence type="inferred from homology"/>
<comment type="catalytic activity">
    <reaction evidence="8">
        <text>NAD(+) + NADPH + H(+)(in) = NADH + NADP(+) + H(+)(out)</text>
        <dbReference type="Rhea" id="RHEA:47992"/>
        <dbReference type="ChEBI" id="CHEBI:15378"/>
        <dbReference type="ChEBI" id="CHEBI:57540"/>
        <dbReference type="ChEBI" id="CHEBI:57783"/>
        <dbReference type="ChEBI" id="CHEBI:57945"/>
        <dbReference type="ChEBI" id="CHEBI:58349"/>
        <dbReference type="EC" id="7.1.1.1"/>
    </reaction>
</comment>
<keyword evidence="7" id="KW-0520">NAD</keyword>
<dbReference type="SUPFAM" id="SSF51735">
    <property type="entry name" value="NAD(P)-binding Rossmann-fold domains"/>
    <property type="match status" value="1"/>
</dbReference>
<dbReference type="InterPro" id="IPR007698">
    <property type="entry name" value="AlaDH/PNT_NAD(H)-bd"/>
</dbReference>
<keyword evidence="12" id="KW-1185">Reference proteome</keyword>
<reference evidence="11 12" key="1">
    <citation type="submission" date="2022-03" db="EMBL/GenBank/DDBJ databases">
        <title>Novel taxa within the pig intestine.</title>
        <authorList>
            <person name="Wylensek D."/>
            <person name="Bishof K."/>
            <person name="Afrizal A."/>
            <person name="Clavel T."/>
        </authorList>
    </citation>
    <scope>NUCLEOTIDE SEQUENCE [LARGE SCALE GENOMIC DNA]</scope>
    <source>
        <strain evidence="11 12">CLA-KB-P66</strain>
    </source>
</reference>
<dbReference type="Gene3D" id="3.40.50.720">
    <property type="entry name" value="NAD(P)-binding Rossmann-like Domain"/>
    <property type="match status" value="2"/>
</dbReference>
<accession>A0ABU4WFM6</accession>
<keyword evidence="5" id="KW-0521">NADP</keyword>
<evidence type="ECO:0000256" key="1">
    <source>
        <dbReference type="ARBA" id="ARBA00003943"/>
    </source>
</evidence>
<dbReference type="SMART" id="SM01003">
    <property type="entry name" value="AlaDh_PNT_N"/>
    <property type="match status" value="1"/>
</dbReference>
<evidence type="ECO:0000259" key="10">
    <source>
        <dbReference type="SMART" id="SM01003"/>
    </source>
</evidence>
<dbReference type="RefSeq" id="WP_370396818.1">
    <property type="nucleotide sequence ID" value="NZ_JALBUT010000004.1"/>
</dbReference>
<dbReference type="PANTHER" id="PTHR10160:SF19">
    <property type="entry name" value="PROTON-TRANSLOCATING NAD(P)(+) TRANSHYDROGENASE"/>
    <property type="match status" value="1"/>
</dbReference>
<dbReference type="Pfam" id="PF05222">
    <property type="entry name" value="AlaDh_PNT_N"/>
    <property type="match status" value="1"/>
</dbReference>
<evidence type="ECO:0000256" key="3">
    <source>
        <dbReference type="ARBA" id="ARBA00012943"/>
    </source>
</evidence>
<sequence>MKTLFVPSEKYSKELRVAITPSDAAKLSKLGWSVNVETNAGTGAGFADADYVNAGANIVSADFEKQADFVACVRKPSIESIKNRKQGSFHLSLLDPFNEKELIKAFADNNVTAASFEMIPRSTIAQKMDVLSSQANLAGYYSVLKAATTINKIMPMMMTPAGTISPLKVFVIGVGVAGLQAIATAKRLGARVEAFDTRPVVEEQVKSLGAKFVKIDIGETGQTAQGYAKALTPEQIELQQKGMAKVCAQSDIVITTAKLFGRKPPRLITEEMIAAMKRGSVIVDLAAESGGNVAGSKFGEIVETENGVKIIGDTTFESDVSASASQMYSANVYNFIEHFTNKETGFAVNLEDPIMNGCIVTSNGEIRDERFK</sequence>
<dbReference type="Proteomes" id="UP001275932">
    <property type="component" value="Unassembled WGS sequence"/>
</dbReference>